<organism evidence="2">
    <name type="scientific">Rhizobium sp. ZPR3</name>
    <dbReference type="NCBI Taxonomy" id="3158967"/>
    <lineage>
        <taxon>Bacteria</taxon>
        <taxon>Pseudomonadati</taxon>
        <taxon>Pseudomonadota</taxon>
        <taxon>Alphaproteobacteria</taxon>
        <taxon>Hyphomicrobiales</taxon>
        <taxon>Rhizobiaceae</taxon>
        <taxon>Rhizobium/Agrobacterium group</taxon>
        <taxon>Rhizobium</taxon>
    </lineage>
</organism>
<name>A0AAU7S5Q5_9HYPH</name>
<proteinExistence type="predicted"/>
<dbReference type="AlphaFoldDB" id="A0AAU7S5Q5"/>
<dbReference type="EMBL" id="CP157962">
    <property type="protein sequence ID" value="XBT97676.1"/>
    <property type="molecule type" value="Genomic_DNA"/>
</dbReference>
<accession>A0AAU7S5Q5</accession>
<protein>
    <submittedName>
        <fullName evidence="2">Uncharacterized protein</fullName>
    </submittedName>
</protein>
<geneLocation type="plasmid" evidence="2">
    <name>unnamed2</name>
</geneLocation>
<sequence length="98" mass="10723">MAVERNDDTDGFLSIHPGRNGTPNKAAVQKSGYRCQYREGSDEGEFLKPLGSGFRRVSTRPYHAASPDLQKGMSGSNPLISPKPCSAGAAYRQRRGFY</sequence>
<gene>
    <name evidence="2" type="ORF">ABM479_28075</name>
</gene>
<feature type="region of interest" description="Disordered" evidence="1">
    <location>
        <begin position="1"/>
        <end position="29"/>
    </location>
</feature>
<dbReference type="RefSeq" id="WP_349962873.1">
    <property type="nucleotide sequence ID" value="NZ_CP157962.1"/>
</dbReference>
<feature type="region of interest" description="Disordered" evidence="1">
    <location>
        <begin position="65"/>
        <end position="87"/>
    </location>
</feature>
<reference evidence="2" key="1">
    <citation type="submission" date="2024-06" db="EMBL/GenBank/DDBJ databases">
        <authorList>
            <person name="Li T."/>
            <person name="Gao R."/>
        </authorList>
    </citation>
    <scope>NUCLEOTIDE SEQUENCE</scope>
    <source>
        <strain evidence="2">ZPR3</strain>
        <plasmid evidence="2">unnamed2</plasmid>
    </source>
</reference>
<evidence type="ECO:0000313" key="2">
    <source>
        <dbReference type="EMBL" id="XBT97676.1"/>
    </source>
</evidence>
<evidence type="ECO:0000256" key="1">
    <source>
        <dbReference type="SAM" id="MobiDB-lite"/>
    </source>
</evidence>
<keyword evidence="2" id="KW-0614">Plasmid</keyword>